<dbReference type="Proteomes" id="UP000824262">
    <property type="component" value="Unassembled WGS sequence"/>
</dbReference>
<reference evidence="3" key="2">
    <citation type="journal article" date="2021" name="PeerJ">
        <title>Extensive microbial diversity within the chicken gut microbiome revealed by metagenomics and culture.</title>
        <authorList>
            <person name="Gilroy R."/>
            <person name="Ravi A."/>
            <person name="Getino M."/>
            <person name="Pursley I."/>
            <person name="Horton D.L."/>
            <person name="Alikhan N.F."/>
            <person name="Baker D."/>
            <person name="Gharbi K."/>
            <person name="Hall N."/>
            <person name="Watson M."/>
            <person name="Adriaenssens E.M."/>
            <person name="Foster-Nyarko E."/>
            <person name="Jarju S."/>
            <person name="Secka A."/>
            <person name="Antonio M."/>
            <person name="Oren A."/>
            <person name="Chaudhuri R.R."/>
            <person name="La Ragione R."/>
            <person name="Hildebrand F."/>
            <person name="Pallen M.J."/>
        </authorList>
    </citation>
    <scope>NUCLEOTIDE SEQUENCE</scope>
    <source>
        <strain evidence="3">ChiBcolR7-354</strain>
    </source>
</reference>
<dbReference type="AlphaFoldDB" id="A0A9D0ZCF4"/>
<comment type="caution">
    <text evidence="3">The sequence shown here is derived from an EMBL/GenBank/DDBJ whole genome shotgun (WGS) entry which is preliminary data.</text>
</comment>
<sequence length="384" mass="41247">MKKFLAILLAALMLCMLVAGCGSSEETTATPTPDAGGESSPAADDGTIVTDDEPITLRVAMMPFGHSVPIYYAMINGMFEEANITVESQYFSGGAAQNEAAAAGEWDVGSNGGMPIITGSLAYGYKVIAYGNDDMAPNAIYARPDSDVVAAGQGQIESAPEMYGDADAWRGKTVLCNSGTSLQYGLDACLALMGLTEADVEVVQMDAANALAAFQAGEGDLCCLWDPQRYTAEDEGYIKVASLDMTDEILPTCVVASADMVENHPDWVLRFLKVYLEAQEILSNDLDLYAETFDAWEDECGTPIDEDDAYESCAMRVHPDNAANLAYFEGEDGSTYMDEILMGVAEFLFDTGRVEQSDLDYIAENPIVDSSFIKQAYAELHPEG</sequence>
<name>A0A9D0ZCF4_9FIRM</name>
<keyword evidence="2" id="KW-0732">Signal</keyword>
<dbReference type="SUPFAM" id="SSF53850">
    <property type="entry name" value="Periplasmic binding protein-like II"/>
    <property type="match status" value="1"/>
</dbReference>
<evidence type="ECO:0000313" key="3">
    <source>
        <dbReference type="EMBL" id="HIQ77985.1"/>
    </source>
</evidence>
<evidence type="ECO:0000313" key="4">
    <source>
        <dbReference type="Proteomes" id="UP000824262"/>
    </source>
</evidence>
<gene>
    <name evidence="3" type="ORF">IAB77_01845</name>
</gene>
<proteinExistence type="predicted"/>
<feature type="signal peptide" evidence="2">
    <location>
        <begin position="1"/>
        <end position="21"/>
    </location>
</feature>
<dbReference type="Pfam" id="PF13379">
    <property type="entry name" value="NMT1_2"/>
    <property type="match status" value="1"/>
</dbReference>
<organism evidence="3 4">
    <name type="scientific">Candidatus Scatomorpha intestinavium</name>
    <dbReference type="NCBI Taxonomy" id="2840922"/>
    <lineage>
        <taxon>Bacteria</taxon>
        <taxon>Bacillati</taxon>
        <taxon>Bacillota</taxon>
        <taxon>Clostridia</taxon>
        <taxon>Eubacteriales</taxon>
        <taxon>Candidatus Scatomorpha</taxon>
    </lineage>
</organism>
<dbReference type="Gene3D" id="3.40.190.10">
    <property type="entry name" value="Periplasmic binding protein-like II"/>
    <property type="match status" value="2"/>
</dbReference>
<feature type="chain" id="PRO_5039679663" evidence="2">
    <location>
        <begin position="22"/>
        <end position="384"/>
    </location>
</feature>
<reference evidence="3" key="1">
    <citation type="submission" date="2020-10" db="EMBL/GenBank/DDBJ databases">
        <authorList>
            <person name="Gilroy R."/>
        </authorList>
    </citation>
    <scope>NUCLEOTIDE SEQUENCE</scope>
    <source>
        <strain evidence="3">ChiBcolR7-354</strain>
    </source>
</reference>
<dbReference type="EMBL" id="DVGA01000024">
    <property type="protein sequence ID" value="HIQ77985.1"/>
    <property type="molecule type" value="Genomic_DNA"/>
</dbReference>
<dbReference type="PANTHER" id="PTHR30024">
    <property type="entry name" value="ALIPHATIC SULFONATES-BINDING PROTEIN-RELATED"/>
    <property type="match status" value="1"/>
</dbReference>
<evidence type="ECO:0000256" key="1">
    <source>
        <dbReference type="SAM" id="MobiDB-lite"/>
    </source>
</evidence>
<feature type="region of interest" description="Disordered" evidence="1">
    <location>
        <begin position="26"/>
        <end position="48"/>
    </location>
</feature>
<evidence type="ECO:0000256" key="2">
    <source>
        <dbReference type="SAM" id="SignalP"/>
    </source>
</evidence>
<dbReference type="PROSITE" id="PS51257">
    <property type="entry name" value="PROKAR_LIPOPROTEIN"/>
    <property type="match status" value="1"/>
</dbReference>
<accession>A0A9D0ZCF4</accession>
<protein>
    <submittedName>
        <fullName evidence="3">ABC transporter substrate-binding protein</fullName>
    </submittedName>
</protein>